<dbReference type="STRING" id="1121322.SAMN02745136_04474"/>
<evidence type="ECO:0000256" key="3">
    <source>
        <dbReference type="ARBA" id="ARBA00022475"/>
    </source>
</evidence>
<keyword evidence="6 10" id="KW-0067">ATP-binding</keyword>
<keyword evidence="5" id="KW-0547">Nucleotide-binding</keyword>
<feature type="domain" description="ABC transporter" evidence="9">
    <location>
        <begin position="7"/>
        <end position="240"/>
    </location>
</feature>
<reference evidence="10 11" key="1">
    <citation type="submission" date="2016-11" db="EMBL/GenBank/DDBJ databases">
        <authorList>
            <person name="Jaros S."/>
            <person name="Januszkiewicz K."/>
            <person name="Wedrychowicz H."/>
        </authorList>
    </citation>
    <scope>NUCLEOTIDE SEQUENCE [LARGE SCALE GENOMIC DNA]</scope>
    <source>
        <strain evidence="10 11">DSM 15929</strain>
    </source>
</reference>
<evidence type="ECO:0000256" key="4">
    <source>
        <dbReference type="ARBA" id="ARBA00022737"/>
    </source>
</evidence>
<evidence type="ECO:0000313" key="10">
    <source>
        <dbReference type="EMBL" id="SHL24906.1"/>
    </source>
</evidence>
<dbReference type="GO" id="GO:0005524">
    <property type="term" value="F:ATP binding"/>
    <property type="evidence" value="ECO:0007669"/>
    <property type="project" value="UniProtKB-KW"/>
</dbReference>
<keyword evidence="8" id="KW-0472">Membrane</keyword>
<feature type="domain" description="ABC transporter" evidence="9">
    <location>
        <begin position="257"/>
        <end position="505"/>
    </location>
</feature>
<proteinExistence type="predicted"/>
<dbReference type="Gene3D" id="3.40.50.300">
    <property type="entry name" value="P-loop containing nucleotide triphosphate hydrolases"/>
    <property type="match status" value="2"/>
</dbReference>
<dbReference type="PROSITE" id="PS50893">
    <property type="entry name" value="ABC_TRANSPORTER_2"/>
    <property type="match status" value="2"/>
</dbReference>
<dbReference type="Proteomes" id="UP000184386">
    <property type="component" value="Unassembled WGS sequence"/>
</dbReference>
<name>A0A1M6Z321_9FIRM</name>
<dbReference type="PANTHER" id="PTHR43790">
    <property type="entry name" value="CARBOHYDRATE TRANSPORT ATP-BINDING PROTEIN MG119-RELATED"/>
    <property type="match status" value="1"/>
</dbReference>
<dbReference type="SUPFAM" id="SSF52540">
    <property type="entry name" value="P-loop containing nucleoside triphosphate hydrolases"/>
    <property type="match status" value="2"/>
</dbReference>
<dbReference type="InterPro" id="IPR003593">
    <property type="entry name" value="AAA+_ATPase"/>
</dbReference>
<accession>A0A1M6Z321</accession>
<dbReference type="PANTHER" id="PTHR43790:SF9">
    <property type="entry name" value="GALACTOFURANOSE TRANSPORTER ATP-BINDING PROTEIN YTFR"/>
    <property type="match status" value="1"/>
</dbReference>
<dbReference type="SMART" id="SM00382">
    <property type="entry name" value="AAA"/>
    <property type="match status" value="2"/>
</dbReference>
<evidence type="ECO:0000256" key="2">
    <source>
        <dbReference type="ARBA" id="ARBA00022448"/>
    </source>
</evidence>
<comment type="subcellular location">
    <subcellularLocation>
        <location evidence="1">Cell membrane</location>
        <topology evidence="1">Peripheral membrane protein</topology>
    </subcellularLocation>
</comment>
<keyword evidence="2" id="KW-0813">Transport</keyword>
<dbReference type="FunFam" id="3.40.50.300:FF:000127">
    <property type="entry name" value="Ribose import ATP-binding protein RbsA"/>
    <property type="match status" value="1"/>
</dbReference>
<organism evidence="10 11">
    <name type="scientific">Anaerocolumna jejuensis DSM 15929</name>
    <dbReference type="NCBI Taxonomy" id="1121322"/>
    <lineage>
        <taxon>Bacteria</taxon>
        <taxon>Bacillati</taxon>
        <taxon>Bacillota</taxon>
        <taxon>Clostridia</taxon>
        <taxon>Lachnospirales</taxon>
        <taxon>Lachnospiraceae</taxon>
        <taxon>Anaerocolumna</taxon>
    </lineage>
</organism>
<evidence type="ECO:0000256" key="5">
    <source>
        <dbReference type="ARBA" id="ARBA00022741"/>
    </source>
</evidence>
<dbReference type="InterPro" id="IPR050107">
    <property type="entry name" value="ABC_carbohydrate_import_ATPase"/>
</dbReference>
<dbReference type="AlphaFoldDB" id="A0A1M6Z321"/>
<evidence type="ECO:0000256" key="8">
    <source>
        <dbReference type="ARBA" id="ARBA00023136"/>
    </source>
</evidence>
<dbReference type="EMBL" id="FRAC01000027">
    <property type="protein sequence ID" value="SHL24906.1"/>
    <property type="molecule type" value="Genomic_DNA"/>
</dbReference>
<keyword evidence="4" id="KW-0677">Repeat</keyword>
<evidence type="ECO:0000259" key="9">
    <source>
        <dbReference type="PROSITE" id="PS50893"/>
    </source>
</evidence>
<gene>
    <name evidence="10" type="ORF">SAMN02745136_04474</name>
</gene>
<protein>
    <submittedName>
        <fullName evidence="10">Simple sugar transport system ATP-binding protein</fullName>
    </submittedName>
</protein>
<keyword evidence="10" id="KW-0762">Sugar transport</keyword>
<dbReference type="CDD" id="cd03216">
    <property type="entry name" value="ABC_Carb_Monos_I"/>
    <property type="match status" value="1"/>
</dbReference>
<sequence>MEQVNAIELKNVTKRFGEVIANDSVNLSVKKGEILSILGENGSGKTTLMNMLSGIYFPDEGQIFINGNEVTIRSPKDSFALGIGMIHQHFKLINILTAAENIILGLQGSKTLKMHQVQEEINNLTAQYGFDLNPSQKIYDMSVSQKQTVEIVKVLYRGADILILDEPTAVLTPQETKKLFDVLRNMRKAGKSIIIITHKLNEVLELSDRVTVLRKGKFIGTVNTAEATVASLTEMMVGEKVKLDIDRTEPSNTEKRIEMRGITCRNREGLKVVKEASFLAYSGEILGVAGIAGSGQKELLEAVAGLQSIESGEILYYAPDGNTEKISDMKAAQIRDLKIHLSFVPEDRLGMGLVGSMDLTDNMMLRSYKDGKHFFVDRKKPKDLANNIVEKLDVVTPGVDTPVRRLSGGNVQKVLVGREIASNPTVLMVAYPVRGLDINSSYTIYNLLNEQKEKGVAVICVGEDLDVLLDLCDRILVLNGGRVAGIVDARKATKEEIGLMMTSDRKGAHKHEQRSSK</sequence>
<dbReference type="RefSeq" id="WP_073279251.1">
    <property type="nucleotide sequence ID" value="NZ_FRAC01000027.1"/>
</dbReference>
<evidence type="ECO:0000256" key="7">
    <source>
        <dbReference type="ARBA" id="ARBA00022967"/>
    </source>
</evidence>
<evidence type="ECO:0000256" key="6">
    <source>
        <dbReference type="ARBA" id="ARBA00022840"/>
    </source>
</evidence>
<dbReference type="InterPro" id="IPR027417">
    <property type="entry name" value="P-loop_NTPase"/>
</dbReference>
<evidence type="ECO:0000256" key="1">
    <source>
        <dbReference type="ARBA" id="ARBA00004202"/>
    </source>
</evidence>
<keyword evidence="11" id="KW-1185">Reference proteome</keyword>
<dbReference type="InterPro" id="IPR003439">
    <property type="entry name" value="ABC_transporter-like_ATP-bd"/>
</dbReference>
<dbReference type="OrthoDB" id="9771863at2"/>
<dbReference type="GO" id="GO:0005886">
    <property type="term" value="C:plasma membrane"/>
    <property type="evidence" value="ECO:0007669"/>
    <property type="project" value="UniProtKB-SubCell"/>
</dbReference>
<dbReference type="GO" id="GO:0016887">
    <property type="term" value="F:ATP hydrolysis activity"/>
    <property type="evidence" value="ECO:0007669"/>
    <property type="project" value="InterPro"/>
</dbReference>
<keyword evidence="7" id="KW-1278">Translocase</keyword>
<evidence type="ECO:0000313" key="11">
    <source>
        <dbReference type="Proteomes" id="UP000184386"/>
    </source>
</evidence>
<dbReference type="Pfam" id="PF00005">
    <property type="entry name" value="ABC_tran"/>
    <property type="match status" value="2"/>
</dbReference>
<keyword evidence="3" id="KW-1003">Cell membrane</keyword>